<dbReference type="RefSeq" id="WP_092734822.1">
    <property type="nucleotide sequence ID" value="NZ_FNPC01000012.1"/>
</dbReference>
<evidence type="ECO:0000313" key="2">
    <source>
        <dbReference type="EMBL" id="SDY86782.1"/>
    </source>
</evidence>
<reference evidence="3" key="1">
    <citation type="submission" date="2016-10" db="EMBL/GenBank/DDBJ databases">
        <authorList>
            <person name="Varghese N."/>
            <person name="Submissions S."/>
        </authorList>
    </citation>
    <scope>NUCLEOTIDE SEQUENCE [LARGE SCALE GENOMIC DNA]</scope>
    <source>
        <strain evidence="3">DC30,IBRC 10041,KCTC 4046</strain>
    </source>
</reference>
<sequence>MSQNNSKREVACTLTEEQEAERREDVRARLVDHYLGYEEHENGVVVRFDGTDESLEALAKFTSNELQCCAFAEYEIAVSPPYEETVLTVTGPDGMAEMFQDGFADRLDVESD</sequence>
<feature type="compositionally biased region" description="Basic and acidic residues" evidence="1">
    <location>
        <begin position="1"/>
        <end position="10"/>
    </location>
</feature>
<dbReference type="Proteomes" id="UP000199079">
    <property type="component" value="Unassembled WGS sequence"/>
</dbReference>
<organism evidence="2 3">
    <name type="scientific">Halopenitus persicus</name>
    <dbReference type="NCBI Taxonomy" id="1048396"/>
    <lineage>
        <taxon>Archaea</taxon>
        <taxon>Methanobacteriati</taxon>
        <taxon>Methanobacteriota</taxon>
        <taxon>Stenosarchaea group</taxon>
        <taxon>Halobacteria</taxon>
        <taxon>Halobacteriales</taxon>
        <taxon>Haloferacaceae</taxon>
        <taxon>Halopenitus</taxon>
    </lineage>
</organism>
<accession>A0A1H3ND28</accession>
<name>A0A1H3ND28_9EURY</name>
<dbReference type="EMBL" id="FNPC01000012">
    <property type="protein sequence ID" value="SDY86782.1"/>
    <property type="molecule type" value="Genomic_DNA"/>
</dbReference>
<evidence type="ECO:0008006" key="4">
    <source>
        <dbReference type="Google" id="ProtNLM"/>
    </source>
</evidence>
<gene>
    <name evidence="2" type="ORF">SAMN05216564_11257</name>
</gene>
<dbReference type="OrthoDB" id="203630at2157"/>
<evidence type="ECO:0000313" key="3">
    <source>
        <dbReference type="Proteomes" id="UP000199079"/>
    </source>
</evidence>
<keyword evidence="3" id="KW-1185">Reference proteome</keyword>
<dbReference type="AlphaFoldDB" id="A0A1H3ND28"/>
<evidence type="ECO:0000256" key="1">
    <source>
        <dbReference type="SAM" id="MobiDB-lite"/>
    </source>
</evidence>
<protein>
    <recommendedName>
        <fullName evidence="4">Zn-dependent oxidoreductase</fullName>
    </recommendedName>
</protein>
<feature type="region of interest" description="Disordered" evidence="1">
    <location>
        <begin position="1"/>
        <end position="23"/>
    </location>
</feature>
<proteinExistence type="predicted"/>